<proteinExistence type="predicted"/>
<sequence length="123" mass="13034">MSSAFIPRRSLAWIAFVALLFNALAPLVMQGMAQDAGYSELCTVRGIERVADNGDDSDPGMAMSGAHCPFCLAQHTPFIPVRPVVAGLTLATGADALPPLFLHAPHPPFAWAPAQPRAPPYIV</sequence>
<dbReference type="Proteomes" id="UP000005019">
    <property type="component" value="Unassembled WGS sequence"/>
</dbReference>
<accession>F5RDZ4</accession>
<dbReference type="AlphaFoldDB" id="F5RDZ4"/>
<dbReference type="InterPro" id="IPR021333">
    <property type="entry name" value="DUF2946"/>
</dbReference>
<gene>
    <name evidence="1" type="ORF">METUNv1_02511</name>
</gene>
<reference evidence="1 2" key="1">
    <citation type="journal article" date="2011" name="J. Bacteriol.">
        <title>Genome sequence of Methyloversatilis universalis FAM5T, a methylotrophic representative of the order Rhodocyclales.</title>
        <authorList>
            <person name="Kittichotirat W."/>
            <person name="Good N.M."/>
            <person name="Hall R."/>
            <person name="Bringel F."/>
            <person name="Lajus A."/>
            <person name="Medigue C."/>
            <person name="Smalley N.E."/>
            <person name="Beck D."/>
            <person name="Bumgarner R."/>
            <person name="Vuilleumier S."/>
            <person name="Kalyuzhnaya M.G."/>
        </authorList>
    </citation>
    <scope>NUCLEOTIDE SEQUENCE [LARGE SCALE GENOMIC DNA]</scope>
    <source>
        <strain evidence="2">ATCC BAA-1314 / JCM 13912 / FAM5</strain>
    </source>
</reference>
<dbReference type="OrthoDB" id="8536886at2"/>
<keyword evidence="2" id="KW-1185">Reference proteome</keyword>
<dbReference type="RefSeq" id="WP_008062154.1">
    <property type="nucleotide sequence ID" value="NZ_AFHG01000052.1"/>
</dbReference>
<evidence type="ECO:0008006" key="3">
    <source>
        <dbReference type="Google" id="ProtNLM"/>
    </source>
</evidence>
<dbReference type="EMBL" id="AFHG01000052">
    <property type="protein sequence ID" value="EGK71125.1"/>
    <property type="molecule type" value="Genomic_DNA"/>
</dbReference>
<organism evidence="1 2">
    <name type="scientific">Methyloversatilis universalis (strain ATCC BAA-1314 / DSM 25237 / JCM 13912 / CCUG 52030 / FAM5)</name>
    <dbReference type="NCBI Taxonomy" id="1000565"/>
    <lineage>
        <taxon>Bacteria</taxon>
        <taxon>Pseudomonadati</taxon>
        <taxon>Pseudomonadota</taxon>
        <taxon>Betaproteobacteria</taxon>
        <taxon>Nitrosomonadales</taxon>
        <taxon>Sterolibacteriaceae</taxon>
        <taxon>Methyloversatilis</taxon>
    </lineage>
</organism>
<name>F5RDZ4_METUF</name>
<evidence type="ECO:0000313" key="2">
    <source>
        <dbReference type="Proteomes" id="UP000005019"/>
    </source>
</evidence>
<comment type="caution">
    <text evidence="1">The sequence shown here is derived from an EMBL/GenBank/DDBJ whole genome shotgun (WGS) entry which is preliminary data.</text>
</comment>
<protein>
    <recommendedName>
        <fullName evidence="3">DUF2946 domain-containing protein</fullName>
    </recommendedName>
</protein>
<dbReference type="Pfam" id="PF11162">
    <property type="entry name" value="DUF2946"/>
    <property type="match status" value="1"/>
</dbReference>
<dbReference type="STRING" id="1000565.METUNv1_02511"/>
<evidence type="ECO:0000313" key="1">
    <source>
        <dbReference type="EMBL" id="EGK71125.1"/>
    </source>
</evidence>
<dbReference type="eggNOG" id="ENOG5030I34">
    <property type="taxonomic scope" value="Bacteria"/>
</dbReference>